<comment type="similarity">
    <text evidence="1">Belongs to the short-chain dehydrogenases/reductases (SDR) family.</text>
</comment>
<sequence>MSIFAPDALKGKVFLVTGSSSGLGKAAAILIAECGGKVLASGRNISRLAACIEAMAGTNHVALPFELSNADEVADWVKSIAEKYGSLSGIFHSAGSELILPAKMIKQSNLEKLLDSSFFAAFGIARASSSKGVITDGGSIVFMSSVAGYRGQLGLSAYSAVKSGVDAMVRSLSCELSPRKIRVNSIVAGAVETEMHARLVVASSTEAISEYERKHLLGFGQPTDVANAVLFLLSDASRWVTGSNLVIDGGYMVR</sequence>
<dbReference type="SMART" id="SM00822">
    <property type="entry name" value="PKS_KR"/>
    <property type="match status" value="1"/>
</dbReference>
<dbReference type="Proteomes" id="UP000326678">
    <property type="component" value="Chromosome Gxm1"/>
</dbReference>
<dbReference type="InterPro" id="IPR036291">
    <property type="entry name" value="NAD(P)-bd_dom_sf"/>
</dbReference>
<evidence type="ECO:0000313" key="4">
    <source>
        <dbReference type="EMBL" id="QFS43158.1"/>
    </source>
</evidence>
<dbReference type="PANTHER" id="PTHR43477">
    <property type="entry name" value="DIHYDROANTICAPSIN 7-DEHYDROGENASE"/>
    <property type="match status" value="1"/>
</dbReference>
<name>A0A5P8VRS3_9NOSO</name>
<dbReference type="InterPro" id="IPR002347">
    <property type="entry name" value="SDR_fam"/>
</dbReference>
<gene>
    <name evidence="4" type="ORF">GXM_00631</name>
</gene>
<keyword evidence="5" id="KW-1185">Reference proteome</keyword>
<dbReference type="Gene3D" id="3.40.50.720">
    <property type="entry name" value="NAD(P)-binding Rossmann-like Domain"/>
    <property type="match status" value="1"/>
</dbReference>
<dbReference type="RefSeq" id="WP_152588143.1">
    <property type="nucleotide sequence ID" value="NZ_CP045226.1"/>
</dbReference>
<evidence type="ECO:0000256" key="2">
    <source>
        <dbReference type="ARBA" id="ARBA00023002"/>
    </source>
</evidence>
<dbReference type="PRINTS" id="PR00081">
    <property type="entry name" value="GDHRDH"/>
</dbReference>
<feature type="domain" description="Ketoreductase" evidence="3">
    <location>
        <begin position="12"/>
        <end position="192"/>
    </location>
</feature>
<dbReference type="CDD" id="cd05233">
    <property type="entry name" value="SDR_c"/>
    <property type="match status" value="1"/>
</dbReference>
<dbReference type="PANTHER" id="PTHR43477:SF1">
    <property type="entry name" value="DIHYDROANTICAPSIN 7-DEHYDROGENASE"/>
    <property type="match status" value="1"/>
</dbReference>
<dbReference type="EMBL" id="CP045226">
    <property type="protein sequence ID" value="QFS43158.1"/>
    <property type="molecule type" value="Genomic_DNA"/>
</dbReference>
<proteinExistence type="inferred from homology"/>
<dbReference type="Pfam" id="PF13561">
    <property type="entry name" value="adh_short_C2"/>
    <property type="match status" value="1"/>
</dbReference>
<protein>
    <submittedName>
        <fullName evidence="4">NAD(P)-dependent oxidoreductase</fullName>
    </submittedName>
</protein>
<keyword evidence="2" id="KW-0560">Oxidoreductase</keyword>
<dbReference type="InterPro" id="IPR057326">
    <property type="entry name" value="KR_dom"/>
</dbReference>
<dbReference type="KEGG" id="nsh:GXM_00631"/>
<dbReference type="InterPro" id="IPR051122">
    <property type="entry name" value="SDR_DHRS6-like"/>
</dbReference>
<reference evidence="4 5" key="1">
    <citation type="submission" date="2019-10" db="EMBL/GenBank/DDBJ databases">
        <title>Genomic and transcriptomic insights into the perfect genentic adaptation of a filamentous nitrogen-fixing cyanobacterium to rice fields.</title>
        <authorList>
            <person name="Chen Z."/>
        </authorList>
    </citation>
    <scope>NUCLEOTIDE SEQUENCE [LARGE SCALE GENOMIC DNA]</scope>
    <source>
        <strain evidence="4">CCNUC1</strain>
    </source>
</reference>
<evidence type="ECO:0000259" key="3">
    <source>
        <dbReference type="SMART" id="SM00822"/>
    </source>
</evidence>
<dbReference type="FunFam" id="3.40.50.720:FF:000084">
    <property type="entry name" value="Short-chain dehydrogenase reductase"/>
    <property type="match status" value="1"/>
</dbReference>
<dbReference type="GO" id="GO:0016491">
    <property type="term" value="F:oxidoreductase activity"/>
    <property type="evidence" value="ECO:0007669"/>
    <property type="project" value="UniProtKB-KW"/>
</dbReference>
<accession>A0A5P8VRS3</accession>
<dbReference type="SUPFAM" id="SSF51735">
    <property type="entry name" value="NAD(P)-binding Rossmann-fold domains"/>
    <property type="match status" value="1"/>
</dbReference>
<dbReference type="AlphaFoldDB" id="A0A5P8VRS3"/>
<evidence type="ECO:0000313" key="5">
    <source>
        <dbReference type="Proteomes" id="UP000326678"/>
    </source>
</evidence>
<organism evidence="4 5">
    <name type="scientific">Nostoc sphaeroides CCNUC1</name>
    <dbReference type="NCBI Taxonomy" id="2653204"/>
    <lineage>
        <taxon>Bacteria</taxon>
        <taxon>Bacillati</taxon>
        <taxon>Cyanobacteriota</taxon>
        <taxon>Cyanophyceae</taxon>
        <taxon>Nostocales</taxon>
        <taxon>Nostocaceae</taxon>
        <taxon>Nostoc</taxon>
    </lineage>
</organism>
<evidence type="ECO:0000256" key="1">
    <source>
        <dbReference type="ARBA" id="ARBA00006484"/>
    </source>
</evidence>